<keyword evidence="2" id="KW-0805">Transcription regulation</keyword>
<dbReference type="InterPro" id="IPR000847">
    <property type="entry name" value="LysR_HTH_N"/>
</dbReference>
<evidence type="ECO:0000256" key="4">
    <source>
        <dbReference type="ARBA" id="ARBA00023163"/>
    </source>
</evidence>
<evidence type="ECO:0000256" key="1">
    <source>
        <dbReference type="ARBA" id="ARBA00009437"/>
    </source>
</evidence>
<reference evidence="6 7" key="1">
    <citation type="submission" date="2024-02" db="EMBL/GenBank/DDBJ databases">
        <title>The whole genome sequence of five bacterial samples isolated from Abu Dhabi Sabkha-shore region.</title>
        <authorList>
            <person name="Sudalaimuthuasari N."/>
            <person name="Sarfraz B."/>
            <person name="Tuyisabe J.D."/>
            <person name="Mugisha Ntwali L.D.M."/>
            <person name="Ali A.I.A.A."/>
            <person name="Almansoori S.Z.A."/>
            <person name="Alajami H.S.A."/>
            <person name="Almeqbaali A.A.S."/>
            <person name="Kundu B."/>
            <person name="Saeed E.E."/>
            <person name="Sukumarinath V."/>
            <person name="Mishra A.K."/>
            <person name="Hazzouri K.M."/>
            <person name="Almaskari R."/>
            <person name="Sharma A.K."/>
            <person name="Amiri K.M.A."/>
        </authorList>
    </citation>
    <scope>NUCLEOTIDE SEQUENCE [LARGE SCALE GENOMIC DNA]</scope>
    <source>
        <strain evidence="7">kcgeb_sd</strain>
    </source>
</reference>
<dbReference type="PANTHER" id="PTHR30537">
    <property type="entry name" value="HTH-TYPE TRANSCRIPTIONAL REGULATOR"/>
    <property type="match status" value="1"/>
</dbReference>
<dbReference type="RefSeq" id="WP_338446060.1">
    <property type="nucleotide sequence ID" value="NZ_CP144918.1"/>
</dbReference>
<dbReference type="Pfam" id="PF03466">
    <property type="entry name" value="LysR_substrate"/>
    <property type="match status" value="1"/>
</dbReference>
<dbReference type="InterPro" id="IPR036390">
    <property type="entry name" value="WH_DNA-bd_sf"/>
</dbReference>
<evidence type="ECO:0000259" key="5">
    <source>
        <dbReference type="PROSITE" id="PS50931"/>
    </source>
</evidence>
<dbReference type="SUPFAM" id="SSF46785">
    <property type="entry name" value="Winged helix' DNA-binding domain"/>
    <property type="match status" value="1"/>
</dbReference>
<keyword evidence="3" id="KW-0238">DNA-binding</keyword>
<dbReference type="PROSITE" id="PS50931">
    <property type="entry name" value="HTH_LYSR"/>
    <property type="match status" value="1"/>
</dbReference>
<accession>A0ABZ2D2Q7</accession>
<dbReference type="SUPFAM" id="SSF53850">
    <property type="entry name" value="Periplasmic binding protein-like II"/>
    <property type="match status" value="1"/>
</dbReference>
<gene>
    <name evidence="6" type="ORF">V5F89_13020</name>
</gene>
<comment type="similarity">
    <text evidence="1">Belongs to the LysR transcriptional regulatory family.</text>
</comment>
<feature type="domain" description="HTH lysR-type" evidence="5">
    <location>
        <begin position="1"/>
        <end position="61"/>
    </location>
</feature>
<evidence type="ECO:0000256" key="3">
    <source>
        <dbReference type="ARBA" id="ARBA00023125"/>
    </source>
</evidence>
<evidence type="ECO:0000256" key="2">
    <source>
        <dbReference type="ARBA" id="ARBA00023015"/>
    </source>
</evidence>
<dbReference type="InterPro" id="IPR058163">
    <property type="entry name" value="LysR-type_TF_proteobact-type"/>
</dbReference>
<dbReference type="InterPro" id="IPR036388">
    <property type="entry name" value="WH-like_DNA-bd_sf"/>
</dbReference>
<protein>
    <submittedName>
        <fullName evidence="6">LysR family transcriptional regulator</fullName>
    </submittedName>
</protein>
<dbReference type="Proteomes" id="UP001335183">
    <property type="component" value="Chromosome"/>
</dbReference>
<dbReference type="InterPro" id="IPR005119">
    <property type="entry name" value="LysR_subst-bd"/>
</dbReference>
<dbReference type="CDD" id="cd08474">
    <property type="entry name" value="PBP2_CrgA_like_5"/>
    <property type="match status" value="1"/>
</dbReference>
<proteinExistence type="inferred from homology"/>
<dbReference type="Gene3D" id="3.40.190.290">
    <property type="match status" value="1"/>
</dbReference>
<evidence type="ECO:0000313" key="7">
    <source>
        <dbReference type="Proteomes" id="UP001335183"/>
    </source>
</evidence>
<organism evidence="6 7">
    <name type="scientific">Pelagerythrobacter marensis</name>
    <dbReference type="NCBI Taxonomy" id="543877"/>
    <lineage>
        <taxon>Bacteria</taxon>
        <taxon>Pseudomonadati</taxon>
        <taxon>Pseudomonadota</taxon>
        <taxon>Alphaproteobacteria</taxon>
        <taxon>Sphingomonadales</taxon>
        <taxon>Erythrobacteraceae</taxon>
        <taxon>Pelagerythrobacter</taxon>
    </lineage>
</organism>
<keyword evidence="4" id="KW-0804">Transcription</keyword>
<evidence type="ECO:0000313" key="6">
    <source>
        <dbReference type="EMBL" id="WWA47169.1"/>
    </source>
</evidence>
<sequence>MRPADISDLMTFAAVAERRSFRRAAVDLGITPSAISHRIRTLEDRLGVRVLNRTTRSVAPTEAGHRLLEHLRPAFDGLENALDAVNNFREQPAGTLRLNAPQVAVEVILAPIMKPFLQTYPAIHLEISANDSLVDIVAEGYDAGIRFGERLQRDMIAVKLGPQQRDAIVASPDYFRRYPKPKVPADLAAHACIRYRFPSGTRYAWEFAKNAKKIEIDVNGPLTLDSQHNSLRAASDGLGIANVLESLAQPLLANGRVVRVLEDWCPTYPGLFLYYPSRRRIPVPLRTFIDFATSRGVQYGTPAGAPQPELS</sequence>
<keyword evidence="7" id="KW-1185">Reference proteome</keyword>
<name>A0ABZ2D2Q7_9SPHN</name>
<dbReference type="PANTHER" id="PTHR30537:SF1">
    <property type="entry name" value="HTH-TYPE TRANSCRIPTIONAL REGULATOR PGRR"/>
    <property type="match status" value="1"/>
</dbReference>
<dbReference type="EMBL" id="CP144918">
    <property type="protein sequence ID" value="WWA47169.1"/>
    <property type="molecule type" value="Genomic_DNA"/>
</dbReference>
<dbReference type="Gene3D" id="1.10.10.10">
    <property type="entry name" value="Winged helix-like DNA-binding domain superfamily/Winged helix DNA-binding domain"/>
    <property type="match status" value="1"/>
</dbReference>
<dbReference type="Pfam" id="PF00126">
    <property type="entry name" value="HTH_1"/>
    <property type="match status" value="1"/>
</dbReference>